<gene>
    <name evidence="1" type="ORF">DEO72_LG5g1333</name>
</gene>
<name>A0A4D6LY27_VIGUN</name>
<dbReference type="EMBL" id="CP039349">
    <property type="protein sequence ID" value="QCD93261.1"/>
    <property type="molecule type" value="Genomic_DNA"/>
</dbReference>
<proteinExistence type="predicted"/>
<protein>
    <submittedName>
        <fullName evidence="1">Uncharacterized protein</fullName>
    </submittedName>
</protein>
<organism evidence="1 2">
    <name type="scientific">Vigna unguiculata</name>
    <name type="common">Cowpea</name>
    <dbReference type="NCBI Taxonomy" id="3917"/>
    <lineage>
        <taxon>Eukaryota</taxon>
        <taxon>Viridiplantae</taxon>
        <taxon>Streptophyta</taxon>
        <taxon>Embryophyta</taxon>
        <taxon>Tracheophyta</taxon>
        <taxon>Spermatophyta</taxon>
        <taxon>Magnoliopsida</taxon>
        <taxon>eudicotyledons</taxon>
        <taxon>Gunneridae</taxon>
        <taxon>Pentapetalae</taxon>
        <taxon>rosids</taxon>
        <taxon>fabids</taxon>
        <taxon>Fabales</taxon>
        <taxon>Fabaceae</taxon>
        <taxon>Papilionoideae</taxon>
        <taxon>50 kb inversion clade</taxon>
        <taxon>NPAAA clade</taxon>
        <taxon>indigoferoid/millettioid clade</taxon>
        <taxon>Phaseoleae</taxon>
        <taxon>Vigna</taxon>
    </lineage>
</organism>
<sequence length="96" mass="9657">MEQCASGCWSAVVAALLQCDGDANCCVLARKRKASLVHVGCARCYCYGIHCTAAGEVMKIEDGGCHGEANGGGKQASMVVDGDGAAGFDGGRTPAS</sequence>
<accession>A0A4D6LY27</accession>
<dbReference type="AlphaFoldDB" id="A0A4D6LY27"/>
<reference evidence="1 2" key="1">
    <citation type="submission" date="2019-04" db="EMBL/GenBank/DDBJ databases">
        <title>An improved genome assembly and genetic linkage map for asparagus bean, Vigna unguiculata ssp. sesquipedialis.</title>
        <authorList>
            <person name="Xia Q."/>
            <person name="Zhang R."/>
            <person name="Dong Y."/>
        </authorList>
    </citation>
    <scope>NUCLEOTIDE SEQUENCE [LARGE SCALE GENOMIC DNA]</scope>
    <source>
        <tissue evidence="1">Leaf</tissue>
    </source>
</reference>
<dbReference type="Proteomes" id="UP000501690">
    <property type="component" value="Linkage Group LG5"/>
</dbReference>
<evidence type="ECO:0000313" key="1">
    <source>
        <dbReference type="EMBL" id="QCD93261.1"/>
    </source>
</evidence>
<keyword evidence="2" id="KW-1185">Reference proteome</keyword>
<evidence type="ECO:0000313" key="2">
    <source>
        <dbReference type="Proteomes" id="UP000501690"/>
    </source>
</evidence>